<evidence type="ECO:0000256" key="3">
    <source>
        <dbReference type="ARBA" id="ARBA00022723"/>
    </source>
</evidence>
<evidence type="ECO:0000313" key="13">
    <source>
        <dbReference type="RefSeq" id="XP_052126363.1"/>
    </source>
</evidence>
<dbReference type="InterPro" id="IPR047921">
    <property type="entry name" value="LACTB2-like_MBL-fold"/>
</dbReference>
<evidence type="ECO:0000313" key="12">
    <source>
        <dbReference type="RefSeq" id="XP_052126361.1"/>
    </source>
</evidence>
<name>A0A6J1TDR0_FRAOC</name>
<dbReference type="OrthoDB" id="17458at2759"/>
<reference evidence="9 10" key="1">
    <citation type="submission" date="2025-04" db="UniProtKB">
        <authorList>
            <consortium name="RefSeq"/>
        </authorList>
    </citation>
    <scope>IDENTIFICATION</scope>
    <source>
        <tissue evidence="9 10">Whole organism</tissue>
    </source>
</reference>
<evidence type="ECO:0000313" key="9">
    <source>
        <dbReference type="RefSeq" id="XP_026289843.1"/>
    </source>
</evidence>
<dbReference type="GO" id="GO:0017001">
    <property type="term" value="P:antibiotic catabolic process"/>
    <property type="evidence" value="ECO:0007669"/>
    <property type="project" value="InterPro"/>
</dbReference>
<dbReference type="RefSeq" id="XP_052126361.1">
    <property type="nucleotide sequence ID" value="XM_052270401.1"/>
</dbReference>
<evidence type="ECO:0000256" key="5">
    <source>
        <dbReference type="ARBA" id="ARBA00022833"/>
    </source>
</evidence>
<dbReference type="InterPro" id="IPR001018">
    <property type="entry name" value="Beta-lactamase_class-B_CS"/>
</dbReference>
<dbReference type="RefSeq" id="XP_026289844.1">
    <property type="nucleotide sequence ID" value="XM_026434059.2"/>
</dbReference>
<comment type="similarity">
    <text evidence="2">Belongs to the metallo-beta-lactamase superfamily. Glyoxalase II family.</text>
</comment>
<keyword evidence="5" id="KW-0862">Zinc</keyword>
<dbReference type="SMART" id="SM00849">
    <property type="entry name" value="Lactamase_B"/>
    <property type="match status" value="1"/>
</dbReference>
<dbReference type="RefSeq" id="XP_026289843.1">
    <property type="nucleotide sequence ID" value="XM_026434058.2"/>
</dbReference>
<proteinExistence type="inferred from homology"/>
<dbReference type="CDD" id="cd07722">
    <property type="entry name" value="LACTB2-like_MBL-fold"/>
    <property type="match status" value="1"/>
</dbReference>
<dbReference type="GO" id="GO:0004521">
    <property type="term" value="F:RNA endonuclease activity"/>
    <property type="evidence" value="ECO:0007669"/>
    <property type="project" value="TreeGrafter"/>
</dbReference>
<dbReference type="Gene3D" id="1.10.10.10">
    <property type="entry name" value="Winged helix-like DNA-binding domain superfamily/Winged helix DNA-binding domain"/>
    <property type="match status" value="1"/>
</dbReference>
<feature type="domain" description="Metallo-beta-lactamase" evidence="7">
    <location>
        <begin position="31"/>
        <end position="194"/>
    </location>
</feature>
<dbReference type="InterPro" id="IPR036866">
    <property type="entry name" value="RibonucZ/Hydroxyglut_hydro"/>
</dbReference>
<dbReference type="SUPFAM" id="SSF56281">
    <property type="entry name" value="Metallo-hydrolase/oxidoreductase"/>
    <property type="match status" value="1"/>
</dbReference>
<dbReference type="Gene3D" id="3.60.15.10">
    <property type="entry name" value="Ribonuclease Z/Hydroxyacylglutathione hydrolase-like"/>
    <property type="match status" value="1"/>
</dbReference>
<dbReference type="PANTHER" id="PTHR23131">
    <property type="entry name" value="ENDORIBONUCLEASE LACTB2"/>
    <property type="match status" value="1"/>
</dbReference>
<dbReference type="FunFam" id="1.10.10.10:FF:000328">
    <property type="entry name" value="Lactamase beta 2"/>
    <property type="match status" value="1"/>
</dbReference>
<comment type="cofactor">
    <cofactor evidence="1">
        <name>Zn(2+)</name>
        <dbReference type="ChEBI" id="CHEBI:29105"/>
    </cofactor>
</comment>
<evidence type="ECO:0000313" key="8">
    <source>
        <dbReference type="Proteomes" id="UP000504606"/>
    </source>
</evidence>
<dbReference type="PANTHER" id="PTHR23131:SF0">
    <property type="entry name" value="ENDORIBONUCLEASE LACTB2"/>
    <property type="match status" value="1"/>
</dbReference>
<organism evidence="8 11">
    <name type="scientific">Frankliniella occidentalis</name>
    <name type="common">Western flower thrips</name>
    <name type="synonym">Euthrips occidentalis</name>
    <dbReference type="NCBI Taxonomy" id="133901"/>
    <lineage>
        <taxon>Eukaryota</taxon>
        <taxon>Metazoa</taxon>
        <taxon>Ecdysozoa</taxon>
        <taxon>Arthropoda</taxon>
        <taxon>Hexapoda</taxon>
        <taxon>Insecta</taxon>
        <taxon>Pterygota</taxon>
        <taxon>Neoptera</taxon>
        <taxon>Paraneoptera</taxon>
        <taxon>Thysanoptera</taxon>
        <taxon>Terebrantia</taxon>
        <taxon>Thripoidea</taxon>
        <taxon>Thripidae</taxon>
        <taxon>Frankliniella</taxon>
    </lineage>
</organism>
<dbReference type="FunFam" id="3.60.15.10:FF:000017">
    <property type="entry name" value="Lactamase beta 2"/>
    <property type="match status" value="1"/>
</dbReference>
<dbReference type="Pfam" id="PF00753">
    <property type="entry name" value="Lactamase_B"/>
    <property type="match status" value="1"/>
</dbReference>
<dbReference type="GO" id="GO:0008270">
    <property type="term" value="F:zinc ion binding"/>
    <property type="evidence" value="ECO:0007669"/>
    <property type="project" value="InterPro"/>
</dbReference>
<dbReference type="GeneID" id="113214621"/>
<keyword evidence="4" id="KW-0378">Hydrolase</keyword>
<sequence length="285" mass="31943">MAKAIIPPISKLCNGVIRILGMNPGVMTLQGTNTYLLGDGKRRILIDTGEDGKPEYIANLKTVLEEEDVSIEHIIITHWHGDHIGGVKDILQHVGSDVPVWKFPRTDAEEQCGIPLKFLKDGDEFKVDDTVLRVCHTPGHTTDHVILFSPVNGHMFSGDNVLGEGTAVFEDLYEYMKSLNSMLKLNPIKIFPGHGPVVEDPVEKLSYYINHRNAREAQILSVLHDNPEKKLTAMDIVKIIYVDVNENLHNAAAFNVNHHLEKLLKEGKVVSQDGSWVYRKQECNL</sequence>
<dbReference type="GO" id="GO:0031123">
    <property type="term" value="P:RNA 3'-end processing"/>
    <property type="evidence" value="ECO:0007669"/>
    <property type="project" value="UniProtKB-ARBA"/>
</dbReference>
<protein>
    <recommendedName>
        <fullName evidence="6">Beta-lactamase-like protein 2 homolog</fullName>
    </recommendedName>
</protein>
<dbReference type="InterPro" id="IPR036388">
    <property type="entry name" value="WH-like_DNA-bd_sf"/>
</dbReference>
<evidence type="ECO:0000256" key="1">
    <source>
        <dbReference type="ARBA" id="ARBA00001947"/>
    </source>
</evidence>
<evidence type="ECO:0000256" key="2">
    <source>
        <dbReference type="ARBA" id="ARBA00006759"/>
    </source>
</evidence>
<evidence type="ECO:0000313" key="11">
    <source>
        <dbReference type="RefSeq" id="XP_026289845.1"/>
    </source>
</evidence>
<dbReference type="Proteomes" id="UP000504606">
    <property type="component" value="Unplaced"/>
</dbReference>
<evidence type="ECO:0000256" key="6">
    <source>
        <dbReference type="ARBA" id="ARBA00069358"/>
    </source>
</evidence>
<dbReference type="AlphaFoldDB" id="A0A6J1TDR0"/>
<dbReference type="PROSITE" id="PS00743">
    <property type="entry name" value="BETA_LACTAMASE_B_1"/>
    <property type="match status" value="1"/>
</dbReference>
<keyword evidence="3" id="KW-0479">Metal-binding</keyword>
<dbReference type="InterPro" id="IPR001279">
    <property type="entry name" value="Metallo-B-lactamas"/>
</dbReference>
<accession>A0A6J1TDR0</accession>
<gene>
    <name evidence="9 10 11 12 13" type="primary">LOC113214621</name>
</gene>
<dbReference type="GO" id="GO:0005759">
    <property type="term" value="C:mitochondrial matrix"/>
    <property type="evidence" value="ECO:0007669"/>
    <property type="project" value="TreeGrafter"/>
</dbReference>
<evidence type="ECO:0000256" key="4">
    <source>
        <dbReference type="ARBA" id="ARBA00022801"/>
    </source>
</evidence>
<dbReference type="RefSeq" id="XP_026289845.1">
    <property type="nucleotide sequence ID" value="XM_026434060.2"/>
</dbReference>
<dbReference type="InterPro" id="IPR041516">
    <property type="entry name" value="LACTB2_WH"/>
</dbReference>
<dbReference type="Pfam" id="PF17778">
    <property type="entry name" value="WHD_BLACT"/>
    <property type="match status" value="1"/>
</dbReference>
<dbReference type="KEGG" id="foc:113214621"/>
<dbReference type="GO" id="GO:0003727">
    <property type="term" value="F:single-stranded RNA binding"/>
    <property type="evidence" value="ECO:0007669"/>
    <property type="project" value="TreeGrafter"/>
</dbReference>
<evidence type="ECO:0000313" key="10">
    <source>
        <dbReference type="RefSeq" id="XP_026289844.1"/>
    </source>
</evidence>
<dbReference type="RefSeq" id="XP_052126363.1">
    <property type="nucleotide sequence ID" value="XM_052270403.1"/>
</dbReference>
<dbReference type="InterPro" id="IPR050662">
    <property type="entry name" value="Sec-metab_biosynth-thioest"/>
</dbReference>
<dbReference type="GO" id="GO:0008800">
    <property type="term" value="F:beta-lactamase activity"/>
    <property type="evidence" value="ECO:0007669"/>
    <property type="project" value="InterPro"/>
</dbReference>
<evidence type="ECO:0000259" key="7">
    <source>
        <dbReference type="SMART" id="SM00849"/>
    </source>
</evidence>
<keyword evidence="8" id="KW-1185">Reference proteome</keyword>